<dbReference type="PANTHER" id="PTHR34396">
    <property type="entry name" value="OS03G0264950 PROTEIN-RELATED"/>
    <property type="match status" value="1"/>
</dbReference>
<evidence type="ECO:0000259" key="7">
    <source>
        <dbReference type="PROSITE" id="PS50808"/>
    </source>
</evidence>
<feature type="domain" description="BED-type" evidence="7">
    <location>
        <begin position="374"/>
        <end position="427"/>
    </location>
</feature>
<keyword evidence="5" id="KW-0175">Coiled coil</keyword>
<dbReference type="STRING" id="8078.ENSFHEP00000027929"/>
<evidence type="ECO:0000256" key="5">
    <source>
        <dbReference type="SAM" id="Coils"/>
    </source>
</evidence>
<dbReference type="GO" id="GO:0008270">
    <property type="term" value="F:zinc ion binding"/>
    <property type="evidence" value="ECO:0007669"/>
    <property type="project" value="UniProtKB-KW"/>
</dbReference>
<keyword evidence="3" id="KW-0862">Zinc</keyword>
<dbReference type="SMART" id="SM00614">
    <property type="entry name" value="ZnF_BED"/>
    <property type="match status" value="3"/>
</dbReference>
<evidence type="ECO:0000256" key="2">
    <source>
        <dbReference type="ARBA" id="ARBA00022771"/>
    </source>
</evidence>
<evidence type="ECO:0000313" key="10">
    <source>
        <dbReference type="Proteomes" id="UP000265000"/>
    </source>
</evidence>
<feature type="region of interest" description="Disordered" evidence="6">
    <location>
        <begin position="292"/>
        <end position="374"/>
    </location>
</feature>
<feature type="compositionally biased region" description="Basic and acidic residues" evidence="6">
    <location>
        <begin position="333"/>
        <end position="372"/>
    </location>
</feature>
<dbReference type="Proteomes" id="UP000265000">
    <property type="component" value="Unplaced"/>
</dbReference>
<dbReference type="AlphaFoldDB" id="A0A146P659"/>
<accession>A0A146P659</accession>
<feature type="domain" description="BED-type" evidence="7">
    <location>
        <begin position="167"/>
        <end position="218"/>
    </location>
</feature>
<reference evidence="8" key="1">
    <citation type="submission" date="2015-01" db="EMBL/GenBank/DDBJ databases">
        <title>EvidentialGene: Evidence-directed Construction of Complete mRNA Transcriptomes without Genomes.</title>
        <authorList>
            <person name="Gilbert D.G."/>
        </authorList>
    </citation>
    <scope>NUCLEOTIDE SEQUENCE</scope>
</reference>
<organism evidence="8">
    <name type="scientific">Fundulus heteroclitus</name>
    <name type="common">Killifish</name>
    <name type="synonym">Mummichog</name>
    <dbReference type="NCBI Taxonomy" id="8078"/>
    <lineage>
        <taxon>Eukaryota</taxon>
        <taxon>Metazoa</taxon>
        <taxon>Chordata</taxon>
        <taxon>Craniata</taxon>
        <taxon>Vertebrata</taxon>
        <taxon>Euteleostomi</taxon>
        <taxon>Actinopterygii</taxon>
        <taxon>Neopterygii</taxon>
        <taxon>Teleostei</taxon>
        <taxon>Neoteleostei</taxon>
        <taxon>Acanthomorphata</taxon>
        <taxon>Ovalentaria</taxon>
        <taxon>Atherinomorphae</taxon>
        <taxon>Cyprinodontiformes</taxon>
        <taxon>Fundulidae</taxon>
        <taxon>Fundulus</taxon>
    </lineage>
</organism>
<evidence type="ECO:0000256" key="1">
    <source>
        <dbReference type="ARBA" id="ARBA00022723"/>
    </source>
</evidence>
<evidence type="ECO:0000256" key="6">
    <source>
        <dbReference type="SAM" id="MobiDB-lite"/>
    </source>
</evidence>
<dbReference type="Pfam" id="PF02892">
    <property type="entry name" value="zf-BED"/>
    <property type="match status" value="3"/>
</dbReference>
<dbReference type="GO" id="GO:0005634">
    <property type="term" value="C:nucleus"/>
    <property type="evidence" value="ECO:0007669"/>
    <property type="project" value="TreeGrafter"/>
</dbReference>
<dbReference type="SUPFAM" id="SSF57667">
    <property type="entry name" value="beta-beta-alpha zinc fingers"/>
    <property type="match status" value="3"/>
</dbReference>
<evidence type="ECO:0000313" key="9">
    <source>
        <dbReference type="Ensembl" id="ENSFHEP00000027929.1"/>
    </source>
</evidence>
<feature type="coiled-coil region" evidence="5">
    <location>
        <begin position="471"/>
        <end position="568"/>
    </location>
</feature>
<dbReference type="OrthoDB" id="1607513at2759"/>
<evidence type="ECO:0000256" key="3">
    <source>
        <dbReference type="ARBA" id="ARBA00022833"/>
    </source>
</evidence>
<dbReference type="EMBL" id="GCES01147326">
    <property type="protein sequence ID" value="JAQ38996.1"/>
    <property type="molecule type" value="Transcribed_RNA"/>
</dbReference>
<dbReference type="Ensembl" id="ENSFHET00000031183.1">
    <property type="protein sequence ID" value="ENSFHEP00000027929.1"/>
    <property type="gene ID" value="ENSFHEG00000011716.1"/>
</dbReference>
<keyword evidence="2 4" id="KW-0863">Zinc-finger</keyword>
<dbReference type="InterPro" id="IPR053031">
    <property type="entry name" value="Cuticle_assoc_protein"/>
</dbReference>
<keyword evidence="10" id="KW-1185">Reference proteome</keyword>
<dbReference type="GO" id="GO:1990837">
    <property type="term" value="F:sequence-specific double-stranded DNA binding"/>
    <property type="evidence" value="ECO:0007669"/>
    <property type="project" value="TreeGrafter"/>
</dbReference>
<evidence type="ECO:0000256" key="4">
    <source>
        <dbReference type="PROSITE-ProRule" id="PRU00027"/>
    </source>
</evidence>
<sequence>MTASDQTAVSYLIPAGSSVPCGMGPRKVKLDTHRKRSVVWSFFRDIDEASVQCVLCNRYLHKKEHGSTTPMLRHLRLKHPSQVYKVTEGGTGAAASPDRQQHMEIEGEQIISVVVEMDNDESNTGTTEKDSDPSPAVGELFEGSQRGSLAHLIHEDDLSHIPNKQTRRRSLIWRLFEHLDSLNAARCRICMKKLHKSGGISNLRRHLVKRHPKVLSELLSSSHQRPAVSPQDLNVASVSHDAYIGTEPRQSPVKLLLPDGTSLFLTTMNETDNPILNSLPDIPQGESAEMIRKTKGSNADDGTRETLQDSGSEVVPVEVGMDDYNSDVMTPSKEPDTKRGINDDPDHLHEGSTQEATHSEAGDSSFEKPPAKDRRRSVIWRHFDRFEGSETAQCRICLRKLQWFESGGTGNLHRHLSKKHPRVFSQLGSNQNKEQLSANLNSHGGTTKGPLKTHDESSVRPSLPKNRQNVLRQSEVEIRVFERELELIEALRRAQREEGQALQQRRELLEKLQTLSTIEAAAEREKIKALRKAQQEEAEELSRQREELEKEKTELQKKWEELRQEREEFLLLSKGKDSCPEENE</sequence>
<dbReference type="InterPro" id="IPR003656">
    <property type="entry name" value="Znf_BED"/>
</dbReference>
<feature type="region of interest" description="Disordered" evidence="6">
    <location>
        <begin position="438"/>
        <end position="468"/>
    </location>
</feature>
<dbReference type="InterPro" id="IPR036236">
    <property type="entry name" value="Znf_C2H2_sf"/>
</dbReference>
<dbReference type="PROSITE" id="PS50808">
    <property type="entry name" value="ZF_BED"/>
    <property type="match status" value="3"/>
</dbReference>
<proteinExistence type="predicted"/>
<evidence type="ECO:0000313" key="8">
    <source>
        <dbReference type="EMBL" id="JAQ38996.1"/>
    </source>
</evidence>
<reference evidence="9" key="2">
    <citation type="submission" date="2025-05" db="UniProtKB">
        <authorList>
            <consortium name="Ensembl"/>
        </authorList>
    </citation>
    <scope>IDENTIFICATION</scope>
</reference>
<name>A0A146P659_FUNHE</name>
<protein>
    <submittedName>
        <fullName evidence="9">Uncharacterized LOC105939001</fullName>
    </submittedName>
</protein>
<dbReference type="GeneTree" id="ENSGT00940000174693"/>
<keyword evidence="1" id="KW-0479">Metal-binding</keyword>
<dbReference type="GeneID" id="105939001"/>
<dbReference type="PANTHER" id="PTHR34396:SF25">
    <property type="entry name" value="BOUNDARY ELEMENT ASSOCIATED FACTOR"/>
    <property type="match status" value="1"/>
</dbReference>
<dbReference type="GO" id="GO:0006357">
    <property type="term" value="P:regulation of transcription by RNA polymerase II"/>
    <property type="evidence" value="ECO:0007669"/>
    <property type="project" value="TreeGrafter"/>
</dbReference>
<feature type="domain" description="BED-type" evidence="7">
    <location>
        <begin position="34"/>
        <end position="86"/>
    </location>
</feature>